<feature type="region of interest" description="Disordered" evidence="1">
    <location>
        <begin position="61"/>
        <end position="259"/>
    </location>
</feature>
<evidence type="ECO:0000313" key="2">
    <source>
        <dbReference type="EMBL" id="TFY74903.1"/>
    </source>
</evidence>
<feature type="compositionally biased region" description="Low complexity" evidence="1">
    <location>
        <begin position="113"/>
        <end position="129"/>
    </location>
</feature>
<dbReference type="Proteomes" id="UP000298061">
    <property type="component" value="Unassembled WGS sequence"/>
</dbReference>
<sequence>MQHPSTPGRSRRRSPASLDPTMFGPGAEQSRVSQHDYAHTLVTNATTNAYYPYATQAGYANDTQTSKSSHYPHTTRPSSSHQYHDKLYAPNVQPYQQTGASYQGASVGWPQPSYHGSSGHSSTNYGSSSADQHAVATAPTSTGQSAASGSHASSEKRTKALKPTASTSRRQKDSNPDMNSKMGRWRLDMTAPTQPPSQPFAVGELKRKDRAASPTEMTSAAEAPTNKKAKPAATGAGTSEVVQKSDRAEKAKKHRDKLSRDVKELATRLPQHLQLFEDKPTVANIRQAIIHIDELENEAAQLRAAHVQATHQSIAYQHELQALRNEKRTNAQDLARLNNRIVELELELQAWQQYRQV</sequence>
<feature type="compositionally biased region" description="Low complexity" evidence="1">
    <location>
        <begin position="136"/>
        <end position="152"/>
    </location>
</feature>
<gene>
    <name evidence="2" type="ORF">EWM64_g9108</name>
</gene>
<feature type="region of interest" description="Disordered" evidence="1">
    <location>
        <begin position="1"/>
        <end position="33"/>
    </location>
</feature>
<dbReference type="EMBL" id="SFCI01001811">
    <property type="protein sequence ID" value="TFY74903.1"/>
    <property type="molecule type" value="Genomic_DNA"/>
</dbReference>
<feature type="compositionally biased region" description="Low complexity" evidence="1">
    <location>
        <begin position="220"/>
        <end position="238"/>
    </location>
</feature>
<feature type="compositionally biased region" description="Polar residues" evidence="1">
    <location>
        <begin position="93"/>
        <end position="104"/>
    </location>
</feature>
<reference evidence="2 3" key="1">
    <citation type="submission" date="2019-02" db="EMBL/GenBank/DDBJ databases">
        <title>Genome sequencing of the rare red list fungi Hericium alpestre (H. flagellum).</title>
        <authorList>
            <person name="Buettner E."/>
            <person name="Kellner H."/>
        </authorList>
    </citation>
    <scope>NUCLEOTIDE SEQUENCE [LARGE SCALE GENOMIC DNA]</scope>
    <source>
        <strain evidence="2 3">DSM 108284</strain>
    </source>
</reference>
<evidence type="ECO:0000256" key="1">
    <source>
        <dbReference type="SAM" id="MobiDB-lite"/>
    </source>
</evidence>
<comment type="caution">
    <text evidence="2">The sequence shown here is derived from an EMBL/GenBank/DDBJ whole genome shotgun (WGS) entry which is preliminary data.</text>
</comment>
<evidence type="ECO:0000313" key="3">
    <source>
        <dbReference type="Proteomes" id="UP000298061"/>
    </source>
</evidence>
<keyword evidence="3" id="KW-1185">Reference proteome</keyword>
<organism evidence="2 3">
    <name type="scientific">Hericium alpestre</name>
    <dbReference type="NCBI Taxonomy" id="135208"/>
    <lineage>
        <taxon>Eukaryota</taxon>
        <taxon>Fungi</taxon>
        <taxon>Dikarya</taxon>
        <taxon>Basidiomycota</taxon>
        <taxon>Agaricomycotina</taxon>
        <taxon>Agaricomycetes</taxon>
        <taxon>Russulales</taxon>
        <taxon>Hericiaceae</taxon>
        <taxon>Hericium</taxon>
    </lineage>
</organism>
<name>A0A4Y9ZLR8_9AGAM</name>
<feature type="compositionally biased region" description="Polar residues" evidence="1">
    <location>
        <begin position="61"/>
        <end position="81"/>
    </location>
</feature>
<proteinExistence type="predicted"/>
<protein>
    <submittedName>
        <fullName evidence="2">Uncharacterized protein</fullName>
    </submittedName>
</protein>
<accession>A0A4Y9ZLR8</accession>
<dbReference type="AlphaFoldDB" id="A0A4Y9ZLR8"/>